<evidence type="ECO:0000313" key="3">
    <source>
        <dbReference type="EMBL" id="KGA21345.1"/>
    </source>
</evidence>
<organism evidence="3">
    <name type="scientific">freshwater metagenome</name>
    <dbReference type="NCBI Taxonomy" id="449393"/>
    <lineage>
        <taxon>unclassified sequences</taxon>
        <taxon>metagenomes</taxon>
        <taxon>ecological metagenomes</taxon>
    </lineage>
</organism>
<dbReference type="InterPro" id="IPR051122">
    <property type="entry name" value="SDR_DHRS6-like"/>
</dbReference>
<dbReference type="Gene3D" id="3.40.50.720">
    <property type="entry name" value="NAD(P)-binding Rossmann-like Domain"/>
    <property type="match status" value="1"/>
</dbReference>
<proteinExistence type="inferred from homology"/>
<sequence>MKILIVGANGLLGSGAVAALSEGNEIIQASRTGDVSVDLTDPKSITAMYEKVGKVDAVISATGKVPFKTLSELTLADYQSGIDDKVLGQVELVRQGLDYVNDGGSFTLTTGILERAAIPTGVVASLSNGALESFVMAAAIEMPRGMRINVVSPSVLVEAPGYHSYFVGFEQVTLEACGVAYAEAVNGTTNGHVFKVG</sequence>
<dbReference type="GO" id="GO:0016491">
    <property type="term" value="F:oxidoreductase activity"/>
    <property type="evidence" value="ECO:0007669"/>
    <property type="project" value="UniProtKB-KW"/>
</dbReference>
<evidence type="ECO:0000256" key="2">
    <source>
        <dbReference type="ARBA" id="ARBA00023002"/>
    </source>
</evidence>
<comment type="caution">
    <text evidence="3">The sequence shown here is derived from an EMBL/GenBank/DDBJ whole genome shotgun (WGS) entry which is preliminary data.</text>
</comment>
<dbReference type="EMBL" id="JNSL01000008">
    <property type="protein sequence ID" value="KGA21345.1"/>
    <property type="molecule type" value="Genomic_DNA"/>
</dbReference>
<keyword evidence="2" id="KW-0560">Oxidoreductase</keyword>
<dbReference type="PANTHER" id="PTHR43477:SF1">
    <property type="entry name" value="DIHYDROANTICAPSIN 7-DEHYDROGENASE"/>
    <property type="match status" value="1"/>
</dbReference>
<accession>A0A094QAS5</accession>
<gene>
    <name evidence="3" type="ORF">GM51_2475</name>
</gene>
<dbReference type="NCBIfam" id="NF005754">
    <property type="entry name" value="PRK07578.1"/>
    <property type="match status" value="1"/>
</dbReference>
<protein>
    <submittedName>
        <fullName evidence="3">Short-chain dehydrogenase</fullName>
    </submittedName>
</protein>
<dbReference type="PANTHER" id="PTHR43477">
    <property type="entry name" value="DIHYDROANTICAPSIN 7-DEHYDROGENASE"/>
    <property type="match status" value="1"/>
</dbReference>
<comment type="similarity">
    <text evidence="1">Belongs to the short-chain dehydrogenases/reductases (SDR) family.</text>
</comment>
<dbReference type="CDD" id="cd11731">
    <property type="entry name" value="Lin1944_like_SDR_c"/>
    <property type="match status" value="1"/>
</dbReference>
<dbReference type="Pfam" id="PF13561">
    <property type="entry name" value="adh_short_C2"/>
    <property type="match status" value="1"/>
</dbReference>
<evidence type="ECO:0000256" key="1">
    <source>
        <dbReference type="ARBA" id="ARBA00006484"/>
    </source>
</evidence>
<reference evidence="3" key="1">
    <citation type="submission" date="2014-06" db="EMBL/GenBank/DDBJ databases">
        <title>Key roles for freshwater Actinobacteria revealed by deep metagenomic sequencing.</title>
        <authorList>
            <person name="Ghai R."/>
            <person name="Mizuno C.M."/>
            <person name="Picazo A."/>
            <person name="Camacho A."/>
            <person name="Rodriguez-Valera F."/>
        </authorList>
    </citation>
    <scope>NUCLEOTIDE SEQUENCE</scope>
</reference>
<dbReference type="SUPFAM" id="SSF51735">
    <property type="entry name" value="NAD(P)-binding Rossmann-fold domains"/>
    <property type="match status" value="1"/>
</dbReference>
<dbReference type="InterPro" id="IPR036291">
    <property type="entry name" value="NAD(P)-bd_dom_sf"/>
</dbReference>
<name>A0A094QAS5_9ZZZZ</name>
<dbReference type="InterPro" id="IPR002347">
    <property type="entry name" value="SDR_fam"/>
</dbReference>
<dbReference type="AlphaFoldDB" id="A0A094QAS5"/>